<dbReference type="EMBL" id="JAENIL010000006">
    <property type="protein sequence ID" value="MBK1876091.1"/>
    <property type="molecule type" value="Genomic_DNA"/>
</dbReference>
<organism evidence="1 2">
    <name type="scientific">Pelagicoccus mobilis</name>
    <dbReference type="NCBI Taxonomy" id="415221"/>
    <lineage>
        <taxon>Bacteria</taxon>
        <taxon>Pseudomonadati</taxon>
        <taxon>Verrucomicrobiota</taxon>
        <taxon>Opitutia</taxon>
        <taxon>Puniceicoccales</taxon>
        <taxon>Pelagicoccaceae</taxon>
        <taxon>Pelagicoccus</taxon>
    </lineage>
</organism>
<proteinExistence type="predicted"/>
<protein>
    <submittedName>
        <fullName evidence="1">Uncharacterized protein</fullName>
    </submittedName>
</protein>
<evidence type="ECO:0000313" key="2">
    <source>
        <dbReference type="Proteomes" id="UP000617628"/>
    </source>
</evidence>
<name>A0A934RWK1_9BACT</name>
<evidence type="ECO:0000313" key="1">
    <source>
        <dbReference type="EMBL" id="MBK1876091.1"/>
    </source>
</evidence>
<gene>
    <name evidence="1" type="ORF">JIN87_04380</name>
</gene>
<dbReference type="AlphaFoldDB" id="A0A934RWK1"/>
<accession>A0A934RWK1</accession>
<reference evidence="1" key="1">
    <citation type="submission" date="2021-01" db="EMBL/GenBank/DDBJ databases">
        <title>Modified the classification status of verrucomicrobia.</title>
        <authorList>
            <person name="Feng X."/>
        </authorList>
    </citation>
    <scope>NUCLEOTIDE SEQUENCE</scope>
    <source>
        <strain evidence="1">KCTC 13126</strain>
    </source>
</reference>
<dbReference type="Proteomes" id="UP000617628">
    <property type="component" value="Unassembled WGS sequence"/>
</dbReference>
<comment type="caution">
    <text evidence="1">The sequence shown here is derived from an EMBL/GenBank/DDBJ whole genome shotgun (WGS) entry which is preliminary data.</text>
</comment>
<keyword evidence="2" id="KW-1185">Reference proteome</keyword>
<dbReference type="RefSeq" id="WP_200354308.1">
    <property type="nucleotide sequence ID" value="NZ_JAENIL010000006.1"/>
</dbReference>
<sequence>MRHLDAACSEFCVSREALLADYSENKVQIHLEVFFREGIGCLVGRIKRASTSRLAQFGKEVDSVEEAELKLLEHCLLPAYATNEGGDLEIYSKCACLTDWINGGIDDGSHWELKTSIRSLLNMHFSNYSAHLVVPLS</sequence>